<reference evidence="1 2" key="1">
    <citation type="submission" date="2019-09" db="EMBL/GenBank/DDBJ databases">
        <title>Complete genome sequence of Arachidicoccus sp. B3-10 isolated from apple orchard soil.</title>
        <authorList>
            <person name="Kim H.S."/>
            <person name="Han K.-I."/>
            <person name="Suh M.K."/>
            <person name="Lee K.C."/>
            <person name="Eom M.K."/>
            <person name="Kim J.-S."/>
            <person name="Kang S.W."/>
            <person name="Sin Y."/>
            <person name="Lee J.-S."/>
        </authorList>
    </citation>
    <scope>NUCLEOTIDE SEQUENCE [LARGE SCALE GENOMIC DNA]</scope>
    <source>
        <strain evidence="1 2">B3-10</strain>
    </source>
</reference>
<dbReference type="KEGG" id="arac:E0W69_017490"/>
<keyword evidence="2" id="KW-1185">Reference proteome</keyword>
<dbReference type="AlphaFoldDB" id="A0A5P2G6N2"/>
<organism evidence="1 2">
    <name type="scientific">Rhizosphaericola mali</name>
    <dbReference type="NCBI Taxonomy" id="2545455"/>
    <lineage>
        <taxon>Bacteria</taxon>
        <taxon>Pseudomonadati</taxon>
        <taxon>Bacteroidota</taxon>
        <taxon>Chitinophagia</taxon>
        <taxon>Chitinophagales</taxon>
        <taxon>Chitinophagaceae</taxon>
        <taxon>Rhizosphaericola</taxon>
    </lineage>
</organism>
<dbReference type="Proteomes" id="UP000292424">
    <property type="component" value="Chromosome"/>
</dbReference>
<proteinExistence type="predicted"/>
<gene>
    <name evidence="1" type="ORF">E0W69_017490</name>
</gene>
<dbReference type="RefSeq" id="WP_131331350.1">
    <property type="nucleotide sequence ID" value="NZ_CP044016.1"/>
</dbReference>
<evidence type="ECO:0000313" key="1">
    <source>
        <dbReference type="EMBL" id="QES90368.1"/>
    </source>
</evidence>
<sequence length="123" mass="14113">MLKRDILTKNLAILVDKVQQINNKIMDDPGEALKMVENVEDTSILDQLAQKSGQILLVDDQMVKAQIDLAFAKANILQKQGKEVEAKAQFQQVYQHMQSFQEIFPKNFPFDFFSKMAIIKNNI</sequence>
<accession>A0A5P2G6N2</accession>
<dbReference type="EMBL" id="CP044016">
    <property type="protein sequence ID" value="QES90368.1"/>
    <property type="molecule type" value="Genomic_DNA"/>
</dbReference>
<name>A0A5P2G6N2_9BACT</name>
<evidence type="ECO:0000313" key="2">
    <source>
        <dbReference type="Proteomes" id="UP000292424"/>
    </source>
</evidence>
<protein>
    <submittedName>
        <fullName evidence="1">Uncharacterized protein</fullName>
    </submittedName>
</protein>